<dbReference type="AlphaFoldDB" id="N1Q9F2"/>
<reference evidence="1 2" key="1">
    <citation type="journal article" date="2012" name="PLoS Pathog.">
        <title>Diverse lifestyles and strategies of plant pathogenesis encoded in the genomes of eighteen Dothideomycetes fungi.</title>
        <authorList>
            <person name="Ohm R.A."/>
            <person name="Feau N."/>
            <person name="Henrissat B."/>
            <person name="Schoch C.L."/>
            <person name="Horwitz B.A."/>
            <person name="Barry K.W."/>
            <person name="Condon B.J."/>
            <person name="Copeland A.C."/>
            <person name="Dhillon B."/>
            <person name="Glaser F."/>
            <person name="Hesse C.N."/>
            <person name="Kosti I."/>
            <person name="LaButti K."/>
            <person name="Lindquist E.A."/>
            <person name="Lucas S."/>
            <person name="Salamov A.A."/>
            <person name="Bradshaw R.E."/>
            <person name="Ciuffetti L."/>
            <person name="Hamelin R.C."/>
            <person name="Kema G.H.J."/>
            <person name="Lawrence C."/>
            <person name="Scott J.A."/>
            <person name="Spatafora J.W."/>
            <person name="Turgeon B.G."/>
            <person name="de Wit P.J.G.M."/>
            <person name="Zhong S."/>
            <person name="Goodwin S.B."/>
            <person name="Grigoriev I.V."/>
        </authorList>
    </citation>
    <scope>NUCLEOTIDE SEQUENCE [LARGE SCALE GENOMIC DNA]</scope>
    <source>
        <strain evidence="1 2">CIRAD86</strain>
    </source>
</reference>
<dbReference type="Proteomes" id="UP000016932">
    <property type="component" value="Unassembled WGS sequence"/>
</dbReference>
<keyword evidence="2" id="KW-1185">Reference proteome</keyword>
<evidence type="ECO:0000313" key="2">
    <source>
        <dbReference type="Proteomes" id="UP000016932"/>
    </source>
</evidence>
<protein>
    <submittedName>
        <fullName evidence="1">Uncharacterized protein</fullName>
    </submittedName>
</protein>
<dbReference type="KEGG" id="pfj:MYCFIDRAFT_169330"/>
<dbReference type="HOGENOM" id="CLU_1489622_0_0_1"/>
<gene>
    <name evidence="1" type="ORF">MYCFIDRAFT_169330</name>
</gene>
<proteinExistence type="predicted"/>
<name>N1Q9F2_PSEFD</name>
<dbReference type="EMBL" id="KB446555">
    <property type="protein sequence ID" value="EME87518.1"/>
    <property type="molecule type" value="Genomic_DNA"/>
</dbReference>
<organism evidence="1 2">
    <name type="scientific">Pseudocercospora fijiensis (strain CIRAD86)</name>
    <name type="common">Black leaf streak disease fungus</name>
    <name type="synonym">Mycosphaerella fijiensis</name>
    <dbReference type="NCBI Taxonomy" id="383855"/>
    <lineage>
        <taxon>Eukaryota</taxon>
        <taxon>Fungi</taxon>
        <taxon>Dikarya</taxon>
        <taxon>Ascomycota</taxon>
        <taxon>Pezizomycotina</taxon>
        <taxon>Dothideomycetes</taxon>
        <taxon>Dothideomycetidae</taxon>
        <taxon>Mycosphaerellales</taxon>
        <taxon>Mycosphaerellaceae</taxon>
        <taxon>Pseudocercospora</taxon>
    </lineage>
</organism>
<dbReference type="GeneID" id="19332349"/>
<dbReference type="RefSeq" id="XP_007920924.1">
    <property type="nucleotide sequence ID" value="XM_007922733.1"/>
</dbReference>
<dbReference type="OrthoDB" id="10606394at2759"/>
<sequence>MYAYDTLQLYVYSSTLIGCGWSCNQAYSVPLLAFDFRFIFFQQLQHHGSSNRDTSLPCWSSNLQPLLPSSKFISRTMIIASVPFDYHIVRGTLRIGPNELSFADSRVWKDVCAHRPEFQMALTAFLEHLGRNMRDFDASVFDVIGELAWGESFHGLEERRVHDWVSAILGNVKYGDFRPGS</sequence>
<accession>N1Q9F2</accession>
<evidence type="ECO:0000313" key="1">
    <source>
        <dbReference type="EMBL" id="EME87518.1"/>
    </source>
</evidence>
<dbReference type="VEuPathDB" id="FungiDB:MYCFIDRAFT_169330"/>